<organism evidence="1 2">
    <name type="scientific">Planococcus halocryophilus</name>
    <dbReference type="NCBI Taxonomy" id="1215089"/>
    <lineage>
        <taxon>Bacteria</taxon>
        <taxon>Bacillati</taxon>
        <taxon>Bacillota</taxon>
        <taxon>Bacilli</taxon>
        <taxon>Bacillales</taxon>
        <taxon>Caryophanaceae</taxon>
        <taxon>Planococcus</taxon>
    </lineage>
</organism>
<name>A0A1C7DR20_9BACL</name>
<gene>
    <name evidence="1" type="ORF">BBI08_08230</name>
</gene>
<dbReference type="EMBL" id="CP016537">
    <property type="protein sequence ID" value="ANU13837.1"/>
    <property type="molecule type" value="Genomic_DNA"/>
</dbReference>
<evidence type="ECO:0000313" key="2">
    <source>
        <dbReference type="Proteomes" id="UP000092687"/>
    </source>
</evidence>
<dbReference type="AlphaFoldDB" id="A0A1C7DR20"/>
<protein>
    <submittedName>
        <fullName evidence="1">Uncharacterized protein</fullName>
    </submittedName>
</protein>
<reference evidence="1" key="1">
    <citation type="submission" date="2016-10" db="EMBL/GenBank/DDBJ databases">
        <authorList>
            <person name="de Groot N.N."/>
        </authorList>
    </citation>
    <scope>NUCLEOTIDE SEQUENCE</scope>
    <source>
        <strain evidence="1">DSM 24743</strain>
    </source>
</reference>
<accession>A0A1C7DR20</accession>
<dbReference type="Proteomes" id="UP000092687">
    <property type="component" value="Chromosome"/>
</dbReference>
<evidence type="ECO:0000313" key="1">
    <source>
        <dbReference type="EMBL" id="ANU13837.1"/>
    </source>
</evidence>
<dbReference type="KEGG" id="phc:BBI08_08230"/>
<proteinExistence type="predicted"/>
<keyword evidence="2" id="KW-1185">Reference proteome</keyword>
<sequence length="60" mass="6495">MQLDNKKSASCHVAPTSAGSLAVNGVFLPLVARPRSWQLKLDNKKSRSGYVVPTGLRQNT</sequence>